<dbReference type="Proteomes" id="UP000317010">
    <property type="component" value="Unassembled WGS sequence"/>
</dbReference>
<dbReference type="Gene3D" id="3.30.70.1060">
    <property type="entry name" value="Dimeric alpha+beta barrel"/>
    <property type="match status" value="1"/>
</dbReference>
<dbReference type="RefSeq" id="WP_144912715.1">
    <property type="nucleotide sequence ID" value="NZ_VLLI01000006.1"/>
</dbReference>
<protein>
    <submittedName>
        <fullName evidence="3">YCII-related domain-containing protein</fullName>
    </submittedName>
</protein>
<dbReference type="InterPro" id="IPR011008">
    <property type="entry name" value="Dimeric_a/b-barrel"/>
</dbReference>
<accession>A0A562U3Q8</accession>
<dbReference type="EMBL" id="VLLI01000006">
    <property type="protein sequence ID" value="TWI99946.1"/>
    <property type="molecule type" value="Genomic_DNA"/>
</dbReference>
<sequence length="97" mass="11070">MDKKYYMIKLIPTRPTFSQDMTPDERSIMQQHVIYWRGMMEKGFVITFGPVLDPNGVYGLGIIVADDEAQVRAFMADDPATSINTFEFNQMLAVVKS</sequence>
<dbReference type="Pfam" id="PF03795">
    <property type="entry name" value="YCII"/>
    <property type="match status" value="1"/>
</dbReference>
<evidence type="ECO:0000313" key="4">
    <source>
        <dbReference type="Proteomes" id="UP000317010"/>
    </source>
</evidence>
<evidence type="ECO:0000313" key="3">
    <source>
        <dbReference type="EMBL" id="TWI99946.1"/>
    </source>
</evidence>
<dbReference type="AlphaFoldDB" id="A0A562U3Q8"/>
<dbReference type="SUPFAM" id="SSF54909">
    <property type="entry name" value="Dimeric alpha+beta barrel"/>
    <property type="match status" value="1"/>
</dbReference>
<feature type="domain" description="YCII-related" evidence="2">
    <location>
        <begin position="23"/>
        <end position="87"/>
    </location>
</feature>
<evidence type="ECO:0000256" key="1">
    <source>
        <dbReference type="ARBA" id="ARBA00007689"/>
    </source>
</evidence>
<gene>
    <name evidence="3" type="ORF">JN11_02362</name>
</gene>
<comment type="similarity">
    <text evidence="1">Belongs to the YciI family.</text>
</comment>
<comment type="caution">
    <text evidence="3">The sequence shown here is derived from an EMBL/GenBank/DDBJ whole genome shotgun (WGS) entry which is preliminary data.</text>
</comment>
<keyword evidence="4" id="KW-1185">Reference proteome</keyword>
<proteinExistence type="inferred from homology"/>
<reference evidence="3 4" key="1">
    <citation type="submission" date="2019-07" db="EMBL/GenBank/DDBJ databases">
        <title>Genomic Encyclopedia of Archaeal and Bacterial Type Strains, Phase II (KMG-II): from individual species to whole genera.</title>
        <authorList>
            <person name="Goeker M."/>
        </authorList>
    </citation>
    <scope>NUCLEOTIDE SEQUENCE [LARGE SCALE GENOMIC DNA]</scope>
    <source>
        <strain evidence="3 4">ATCC BAA-1854</strain>
    </source>
</reference>
<name>A0A562U3Q8_9SPHI</name>
<evidence type="ECO:0000259" key="2">
    <source>
        <dbReference type="Pfam" id="PF03795"/>
    </source>
</evidence>
<organism evidence="3 4">
    <name type="scientific">Mucilaginibacter frigoritolerans</name>
    <dbReference type="NCBI Taxonomy" id="652788"/>
    <lineage>
        <taxon>Bacteria</taxon>
        <taxon>Pseudomonadati</taxon>
        <taxon>Bacteroidota</taxon>
        <taxon>Sphingobacteriia</taxon>
        <taxon>Sphingobacteriales</taxon>
        <taxon>Sphingobacteriaceae</taxon>
        <taxon>Mucilaginibacter</taxon>
    </lineage>
</organism>
<dbReference type="InterPro" id="IPR005545">
    <property type="entry name" value="YCII"/>
</dbReference>
<dbReference type="OrthoDB" id="6928805at2"/>